<dbReference type="InterPro" id="IPR002019">
    <property type="entry name" value="Urease_beta-like"/>
</dbReference>
<comment type="pathway">
    <text evidence="2">Nitrogen metabolism; urea degradation; CO(2) and NH(3) from urea (urease route): step 1/1.</text>
</comment>
<evidence type="ECO:0000313" key="4">
    <source>
        <dbReference type="Proteomes" id="UP000283805"/>
    </source>
</evidence>
<comment type="subcellular location">
    <subcellularLocation>
        <location evidence="2">Cytoplasm</location>
    </subcellularLocation>
</comment>
<comment type="catalytic activity">
    <reaction evidence="2">
        <text>urea + 2 H2O + H(+) = hydrogencarbonate + 2 NH4(+)</text>
        <dbReference type="Rhea" id="RHEA:20557"/>
        <dbReference type="ChEBI" id="CHEBI:15377"/>
        <dbReference type="ChEBI" id="CHEBI:15378"/>
        <dbReference type="ChEBI" id="CHEBI:16199"/>
        <dbReference type="ChEBI" id="CHEBI:17544"/>
        <dbReference type="ChEBI" id="CHEBI:28938"/>
        <dbReference type="EC" id="3.5.1.5"/>
    </reaction>
</comment>
<dbReference type="SUPFAM" id="SSF51278">
    <property type="entry name" value="Urease, beta-subunit"/>
    <property type="match status" value="1"/>
</dbReference>
<reference evidence="3 4" key="1">
    <citation type="submission" date="2018-09" db="EMBL/GenBank/DDBJ databases">
        <title>Genomic Encyclopedia of Archaeal and Bacterial Type Strains, Phase II (KMG-II): from individual species to whole genera.</title>
        <authorList>
            <person name="Goeker M."/>
        </authorList>
    </citation>
    <scope>NUCLEOTIDE SEQUENCE [LARGE SCALE GENOMIC DNA]</scope>
    <source>
        <strain evidence="3 4">DSM 13151</strain>
    </source>
</reference>
<dbReference type="NCBIfam" id="NF009682">
    <property type="entry name" value="PRK13203.1"/>
    <property type="match status" value="1"/>
</dbReference>
<proteinExistence type="inferred from homology"/>
<comment type="subunit">
    <text evidence="2">Heterotrimer of UreA (gamma), UreB (beta) and UreC (alpha) subunits. Three heterotrimers associate to form the active enzyme.</text>
</comment>
<dbReference type="RefSeq" id="WP_120246481.1">
    <property type="nucleotide sequence ID" value="NZ_RAPO01000004.1"/>
</dbReference>
<name>A0A419W1K9_9EURY</name>
<dbReference type="InterPro" id="IPR036461">
    <property type="entry name" value="Urease_betasu_sf"/>
</dbReference>
<keyword evidence="4" id="KW-1185">Reference proteome</keyword>
<dbReference type="CDD" id="cd00407">
    <property type="entry name" value="Urease_beta"/>
    <property type="match status" value="1"/>
</dbReference>
<dbReference type="PANTHER" id="PTHR33569">
    <property type="entry name" value="UREASE"/>
    <property type="match status" value="1"/>
</dbReference>
<dbReference type="Gene3D" id="2.10.150.10">
    <property type="entry name" value="Urease, beta subunit"/>
    <property type="match status" value="1"/>
</dbReference>
<dbReference type="HAMAP" id="MF_01954">
    <property type="entry name" value="Urease_beta"/>
    <property type="match status" value="1"/>
</dbReference>
<evidence type="ECO:0000256" key="2">
    <source>
        <dbReference type="HAMAP-Rule" id="MF_01954"/>
    </source>
</evidence>
<dbReference type="GO" id="GO:0035550">
    <property type="term" value="C:urease complex"/>
    <property type="evidence" value="ECO:0007669"/>
    <property type="project" value="InterPro"/>
</dbReference>
<protein>
    <recommendedName>
        <fullName evidence="2">Urease subunit beta</fullName>
        <ecNumber evidence="2">3.5.1.5</ecNumber>
    </recommendedName>
    <alternativeName>
        <fullName evidence="2">Urea amidohydrolase subunit beta</fullName>
    </alternativeName>
</protein>
<comment type="caution">
    <text evidence="3">The sequence shown here is derived from an EMBL/GenBank/DDBJ whole genome shotgun (WGS) entry which is preliminary data.</text>
</comment>
<dbReference type="InterPro" id="IPR050069">
    <property type="entry name" value="Urease_subunit"/>
</dbReference>
<dbReference type="AlphaFoldDB" id="A0A419W1K9"/>
<dbReference type="Pfam" id="PF00699">
    <property type="entry name" value="Urease_beta"/>
    <property type="match status" value="1"/>
</dbReference>
<keyword evidence="2" id="KW-0963">Cytoplasm</keyword>
<evidence type="ECO:0000256" key="1">
    <source>
        <dbReference type="ARBA" id="ARBA00022801"/>
    </source>
</evidence>
<dbReference type="EMBL" id="RAPO01000004">
    <property type="protein sequence ID" value="RKD89349.1"/>
    <property type="molecule type" value="Genomic_DNA"/>
</dbReference>
<dbReference type="GO" id="GO:0009039">
    <property type="term" value="F:urease activity"/>
    <property type="evidence" value="ECO:0007669"/>
    <property type="project" value="UniProtKB-UniRule"/>
</dbReference>
<dbReference type="EC" id="3.5.1.5" evidence="2"/>
<sequence length="130" mass="13740">MSDLVPGEVLPADDPVTINEGRPTATVTVENTGDRPVQVGSHFHFFEVNPGLEFDRETAYGMRLDIPAGTAVRFEPGCERDVDLVAIGGDRIVHGMAGLVDGELDADGAKAAALERARAQGYISDSEGSD</sequence>
<dbReference type="PANTHER" id="PTHR33569:SF1">
    <property type="entry name" value="UREASE"/>
    <property type="match status" value="1"/>
</dbReference>
<keyword evidence="1 2" id="KW-0378">Hydrolase</keyword>
<dbReference type="UniPathway" id="UPA00258">
    <property type="reaction ID" value="UER00370"/>
</dbReference>
<dbReference type="NCBIfam" id="TIGR00192">
    <property type="entry name" value="urease_beta"/>
    <property type="match status" value="1"/>
</dbReference>
<organism evidence="3 4">
    <name type="scientific">Halopiger aswanensis</name>
    <dbReference type="NCBI Taxonomy" id="148449"/>
    <lineage>
        <taxon>Archaea</taxon>
        <taxon>Methanobacteriati</taxon>
        <taxon>Methanobacteriota</taxon>
        <taxon>Stenosarchaea group</taxon>
        <taxon>Halobacteria</taxon>
        <taxon>Halobacteriales</taxon>
        <taxon>Natrialbaceae</taxon>
        <taxon>Halopiger</taxon>
    </lineage>
</organism>
<evidence type="ECO:0000313" key="3">
    <source>
        <dbReference type="EMBL" id="RKD89349.1"/>
    </source>
</evidence>
<dbReference type="OrthoDB" id="2598at2157"/>
<gene>
    <name evidence="2" type="primary">ureB</name>
    <name evidence="3" type="ORF">ATJ93_4185</name>
</gene>
<dbReference type="FunFam" id="2.10.150.10:FF:000001">
    <property type="entry name" value="Urease subunit beta"/>
    <property type="match status" value="1"/>
</dbReference>
<dbReference type="Proteomes" id="UP000283805">
    <property type="component" value="Unassembled WGS sequence"/>
</dbReference>
<dbReference type="GO" id="GO:0043419">
    <property type="term" value="P:urea catabolic process"/>
    <property type="evidence" value="ECO:0007669"/>
    <property type="project" value="UniProtKB-UniRule"/>
</dbReference>
<accession>A0A419W1K9</accession>
<comment type="similarity">
    <text evidence="2">Belongs to the urease beta subunit family.</text>
</comment>